<dbReference type="GO" id="GO:0009097">
    <property type="term" value="P:isoleucine biosynthetic process"/>
    <property type="evidence" value="ECO:0007669"/>
    <property type="project" value="UniProtKB-UniRule"/>
</dbReference>
<evidence type="ECO:0000256" key="3">
    <source>
        <dbReference type="ARBA" id="ARBA00005097"/>
    </source>
</evidence>
<comment type="catalytic activity">
    <reaction evidence="14 15">
        <text>L-aspartate 4-semialdehyde + phosphate + NADP(+) = 4-phospho-L-aspartate + NADPH + H(+)</text>
        <dbReference type="Rhea" id="RHEA:24284"/>
        <dbReference type="ChEBI" id="CHEBI:15378"/>
        <dbReference type="ChEBI" id="CHEBI:43474"/>
        <dbReference type="ChEBI" id="CHEBI:57535"/>
        <dbReference type="ChEBI" id="CHEBI:57783"/>
        <dbReference type="ChEBI" id="CHEBI:58349"/>
        <dbReference type="ChEBI" id="CHEBI:537519"/>
        <dbReference type="EC" id="1.2.1.11"/>
    </reaction>
</comment>
<evidence type="ECO:0000256" key="10">
    <source>
        <dbReference type="ARBA" id="ARBA00022915"/>
    </source>
</evidence>
<feature type="binding site" evidence="15">
    <location>
        <position position="156"/>
    </location>
    <ligand>
        <name>substrate</name>
    </ligand>
</feature>
<feature type="active site" description="Proton acceptor" evidence="15 16">
    <location>
        <position position="237"/>
    </location>
</feature>
<comment type="pathway">
    <text evidence="3 15">Amino-acid biosynthesis; L-threonine biosynthesis; L-threonine from L-aspartate: step 2/5.</text>
</comment>
<dbReference type="InterPro" id="IPR005986">
    <property type="entry name" value="Asp_semialdehyde_DH_beta"/>
</dbReference>
<dbReference type="GO" id="GO:0051287">
    <property type="term" value="F:NAD binding"/>
    <property type="evidence" value="ECO:0007669"/>
    <property type="project" value="InterPro"/>
</dbReference>
<comment type="subunit">
    <text evidence="5 15">Homodimer.</text>
</comment>
<dbReference type="CDD" id="cd02316">
    <property type="entry name" value="VcASADH2_like_N"/>
    <property type="match status" value="1"/>
</dbReference>
<name>A0A6N4TNM1_9FIRM</name>
<evidence type="ECO:0000256" key="15">
    <source>
        <dbReference type="HAMAP-Rule" id="MF_02121"/>
    </source>
</evidence>
<dbReference type="PANTHER" id="PTHR46278:SF2">
    <property type="entry name" value="ASPARTATE-SEMIALDEHYDE DEHYDROGENASE"/>
    <property type="match status" value="1"/>
</dbReference>
<evidence type="ECO:0000256" key="14">
    <source>
        <dbReference type="ARBA" id="ARBA00047891"/>
    </source>
</evidence>
<dbReference type="PANTHER" id="PTHR46278">
    <property type="entry name" value="DEHYDROGENASE, PUTATIVE-RELATED"/>
    <property type="match status" value="1"/>
</dbReference>
<feature type="binding site" evidence="15">
    <location>
        <position position="309"/>
    </location>
    <ligand>
        <name>NADP(+)</name>
        <dbReference type="ChEBI" id="CHEBI:58349"/>
    </ligand>
</feature>
<evidence type="ECO:0000256" key="6">
    <source>
        <dbReference type="ARBA" id="ARBA00013120"/>
    </source>
</evidence>
<comment type="similarity">
    <text evidence="4 15">Belongs to the aspartate-semialdehyde dehydrogenase family.</text>
</comment>
<dbReference type="NCBIfam" id="TIGR01296">
    <property type="entry name" value="asd_B"/>
    <property type="match status" value="1"/>
</dbReference>
<dbReference type="GO" id="GO:0071266">
    <property type="term" value="P:'de novo' L-methionine biosynthetic process"/>
    <property type="evidence" value="ECO:0007669"/>
    <property type="project" value="UniProtKB-UniRule"/>
</dbReference>
<evidence type="ECO:0000256" key="4">
    <source>
        <dbReference type="ARBA" id="ARBA00010584"/>
    </source>
</evidence>
<evidence type="ECO:0000256" key="16">
    <source>
        <dbReference type="PIRSR" id="PIRSR000148-1"/>
    </source>
</evidence>
<evidence type="ECO:0000313" key="19">
    <source>
        <dbReference type="Proteomes" id="UP000464754"/>
    </source>
</evidence>
<sequence>MKTYNLAILGGSGAVGYEMLKLLIDRNFPIKNLYLFASKKSAGKKITYKDKSYIIKELHNSSFKDIDIVLGAIDAKIMKSYLPAIMQDGAILIDNSSAFRMEKGIPLVIPEINPQDIYTHKGIISNPNCATIIALTALYPLHQHAHIKRMIVSTYQAVSGAGEKGINELKEQIQGSFAHQVFPYPIAFNLIPQIGDFEQNDYTSEEMKMQNEGRKILNQNDLSISCTCVRVPVYRSHSLSIYVEFEKEIDVSTAKNLLADAKGVILLDDNTQYPMPLYSSEKDDVYVGRIRQDLKNKNHALHLWCCGDQLRKGAALNAVQIAELLIKNHV</sequence>
<dbReference type="GO" id="GO:0004073">
    <property type="term" value="F:aspartate-semialdehyde dehydrogenase activity"/>
    <property type="evidence" value="ECO:0007669"/>
    <property type="project" value="UniProtKB-UniRule"/>
</dbReference>
<reference evidence="19" key="1">
    <citation type="submission" date="2019-05" db="EMBL/GenBank/DDBJ databases">
        <title>Complete genome sequencing of Absiella argi strain JCM 30884.</title>
        <authorList>
            <person name="Sakamoto M."/>
            <person name="Murakami T."/>
            <person name="Mori H."/>
        </authorList>
    </citation>
    <scope>NUCLEOTIDE SEQUENCE [LARGE SCALE GENOMIC DNA]</scope>
    <source>
        <strain evidence="19">JCM 30884</strain>
    </source>
</reference>
<dbReference type="GO" id="GO:0009088">
    <property type="term" value="P:threonine biosynthetic process"/>
    <property type="evidence" value="ECO:0007669"/>
    <property type="project" value="UniProtKB-UniRule"/>
</dbReference>
<evidence type="ECO:0000256" key="1">
    <source>
        <dbReference type="ARBA" id="ARBA00005021"/>
    </source>
</evidence>
<dbReference type="UniPathway" id="UPA00051">
    <property type="reaction ID" value="UER00464"/>
</dbReference>
<comment type="pathway">
    <text evidence="1 15">Amino-acid biosynthesis; L-methionine biosynthesis via de novo pathway; L-homoserine from L-aspartate: step 2/3.</text>
</comment>
<dbReference type="KEGG" id="aarg:Aargi30884_29170"/>
<keyword evidence="8 15" id="KW-0791">Threonine biosynthesis</keyword>
<feature type="active site" description="Acyl-thioester intermediate" evidence="15 16">
    <location>
        <position position="129"/>
    </location>
</feature>
<evidence type="ECO:0000256" key="7">
    <source>
        <dbReference type="ARBA" id="ARBA00022605"/>
    </source>
</evidence>
<evidence type="ECO:0000259" key="17">
    <source>
        <dbReference type="SMART" id="SM00859"/>
    </source>
</evidence>
<feature type="binding site" evidence="15">
    <location>
        <position position="100"/>
    </location>
    <ligand>
        <name>phosphate</name>
        <dbReference type="ChEBI" id="CHEBI:43474"/>
    </ligand>
</feature>
<dbReference type="UniPathway" id="UPA00050">
    <property type="reaction ID" value="UER00463"/>
</dbReference>
<dbReference type="InterPro" id="IPR012280">
    <property type="entry name" value="Semialdhyde_DH_dimer_dom"/>
</dbReference>
<dbReference type="HAMAP" id="MF_02121">
    <property type="entry name" value="ASADH"/>
    <property type="match status" value="1"/>
</dbReference>
<keyword evidence="19" id="KW-1185">Reference proteome</keyword>
<dbReference type="GO" id="GO:0009089">
    <property type="term" value="P:lysine biosynthetic process via diaminopimelate"/>
    <property type="evidence" value="ECO:0007669"/>
    <property type="project" value="UniProtKB-UniRule"/>
</dbReference>
<protein>
    <recommendedName>
        <fullName evidence="6 15">Aspartate-semialdehyde dehydrogenase</fullName>
        <shortName evidence="15">ASA dehydrogenase</shortName>
        <shortName evidence="15">ASADH</shortName>
        <ecNumber evidence="6 15">1.2.1.11</ecNumber>
    </recommendedName>
    <alternativeName>
        <fullName evidence="15">Aspartate-beta-semialdehyde dehydrogenase</fullName>
    </alternativeName>
</protein>
<feature type="binding site" evidence="15">
    <location>
        <begin position="40"/>
        <end position="41"/>
    </location>
    <ligand>
        <name>NADP(+)</name>
        <dbReference type="ChEBI" id="CHEBI:58349"/>
    </ligand>
</feature>
<dbReference type="Pfam" id="PF01118">
    <property type="entry name" value="Semialdhyde_dh"/>
    <property type="match status" value="1"/>
</dbReference>
<evidence type="ECO:0000256" key="13">
    <source>
        <dbReference type="ARBA" id="ARBA00023167"/>
    </source>
</evidence>
<feature type="domain" description="Semialdehyde dehydrogenase NAD-binding" evidence="17">
    <location>
        <begin position="5"/>
        <end position="120"/>
    </location>
</feature>
<evidence type="ECO:0000256" key="8">
    <source>
        <dbReference type="ARBA" id="ARBA00022697"/>
    </source>
</evidence>
<gene>
    <name evidence="15 18" type="primary">asd</name>
    <name evidence="18" type="ORF">Aargi30884_29170</name>
</gene>
<keyword evidence="12 15" id="KW-0457">Lysine biosynthesis</keyword>
<dbReference type="EC" id="1.2.1.11" evidence="6 15"/>
<evidence type="ECO:0000313" key="18">
    <source>
        <dbReference type="EMBL" id="BBK24014.1"/>
    </source>
</evidence>
<dbReference type="SUPFAM" id="SSF55347">
    <property type="entry name" value="Glyceraldehyde-3-phosphate dehydrogenase-like, C-terminal domain"/>
    <property type="match status" value="1"/>
</dbReference>
<feature type="binding site" evidence="15">
    <location>
        <begin position="12"/>
        <end position="15"/>
    </location>
    <ligand>
        <name>NADP(+)</name>
        <dbReference type="ChEBI" id="CHEBI:58349"/>
    </ligand>
</feature>
<evidence type="ECO:0000256" key="5">
    <source>
        <dbReference type="ARBA" id="ARBA00011738"/>
    </source>
</evidence>
<dbReference type="Gene3D" id="3.30.360.10">
    <property type="entry name" value="Dihydrodipicolinate Reductase, domain 2"/>
    <property type="match status" value="1"/>
</dbReference>
<dbReference type="InterPro" id="IPR000534">
    <property type="entry name" value="Semialdehyde_DH_NAD-bd"/>
</dbReference>
<dbReference type="RefSeq" id="WP_163052607.1">
    <property type="nucleotide sequence ID" value="NZ_AP019695.1"/>
</dbReference>
<accession>A0A6N4TNM1</accession>
<comment type="caution">
    <text evidence="15">Lacks conserved residue(s) required for the propagation of feature annotation.</text>
</comment>
<dbReference type="EMBL" id="AP019695">
    <property type="protein sequence ID" value="BBK24014.1"/>
    <property type="molecule type" value="Genomic_DNA"/>
</dbReference>
<feature type="binding site" evidence="15">
    <location>
        <position position="230"/>
    </location>
    <ligand>
        <name>substrate</name>
    </ligand>
</feature>
<evidence type="ECO:0000256" key="9">
    <source>
        <dbReference type="ARBA" id="ARBA00022857"/>
    </source>
</evidence>
<keyword evidence="7 15" id="KW-0028">Amino-acid biosynthesis</keyword>
<dbReference type="PIRSF" id="PIRSF000148">
    <property type="entry name" value="ASA_dh"/>
    <property type="match status" value="1"/>
</dbReference>
<dbReference type="PROSITE" id="PS01103">
    <property type="entry name" value="ASD"/>
    <property type="match status" value="1"/>
</dbReference>
<dbReference type="InterPro" id="IPR012080">
    <property type="entry name" value="Asp_semialdehyde_DH"/>
</dbReference>
<dbReference type="Pfam" id="PF02774">
    <property type="entry name" value="Semialdhyde_dhC"/>
    <property type="match status" value="1"/>
</dbReference>
<keyword evidence="11 15" id="KW-0560">Oxidoreductase</keyword>
<dbReference type="GO" id="GO:0050661">
    <property type="term" value="F:NADP binding"/>
    <property type="evidence" value="ECO:0007669"/>
    <property type="project" value="UniProtKB-UniRule"/>
</dbReference>
<evidence type="ECO:0000256" key="11">
    <source>
        <dbReference type="ARBA" id="ARBA00023002"/>
    </source>
</evidence>
<dbReference type="CDD" id="cd18131">
    <property type="entry name" value="ASADH_C_bac_euk_like"/>
    <property type="match status" value="1"/>
</dbReference>
<dbReference type="Gene3D" id="3.40.50.720">
    <property type="entry name" value="NAD(P)-binding Rossmann-like Domain"/>
    <property type="match status" value="1"/>
</dbReference>
<dbReference type="SUPFAM" id="SSF51735">
    <property type="entry name" value="NAD(P)-binding Rossmann-fold domains"/>
    <property type="match status" value="1"/>
</dbReference>
<evidence type="ECO:0000256" key="2">
    <source>
        <dbReference type="ARBA" id="ARBA00005076"/>
    </source>
</evidence>
<dbReference type="Proteomes" id="UP000464754">
    <property type="component" value="Chromosome"/>
</dbReference>
<feature type="binding site" evidence="15">
    <location>
        <begin position="159"/>
        <end position="160"/>
    </location>
    <ligand>
        <name>NADP(+)</name>
        <dbReference type="ChEBI" id="CHEBI:58349"/>
    </ligand>
</feature>
<dbReference type="InterPro" id="IPR000319">
    <property type="entry name" value="Asp-semialdehyde_DH_CS"/>
</dbReference>
<dbReference type="NCBIfam" id="NF011456">
    <property type="entry name" value="PRK14874.1"/>
    <property type="match status" value="1"/>
</dbReference>
<dbReference type="GO" id="GO:0046983">
    <property type="term" value="F:protein dimerization activity"/>
    <property type="evidence" value="ECO:0007669"/>
    <property type="project" value="InterPro"/>
</dbReference>
<dbReference type="SMART" id="SM00859">
    <property type="entry name" value="Semialdhyde_dh"/>
    <property type="match status" value="1"/>
</dbReference>
<keyword evidence="10 15" id="KW-0220">Diaminopimelate biosynthesis</keyword>
<dbReference type="UniPathway" id="UPA00034">
    <property type="reaction ID" value="UER00016"/>
</dbReference>
<dbReference type="GO" id="GO:0019877">
    <property type="term" value="P:diaminopimelate biosynthetic process"/>
    <property type="evidence" value="ECO:0007669"/>
    <property type="project" value="UniProtKB-UniRule"/>
</dbReference>
<proteinExistence type="inferred from homology"/>
<comment type="pathway">
    <text evidence="2 15">Amino-acid biosynthesis; L-lysine biosynthesis via DAP pathway; (S)-tetrahydrodipicolinate from L-aspartate: step 2/4.</text>
</comment>
<keyword evidence="9 15" id="KW-0521">NADP</keyword>
<comment type="function">
    <text evidence="15">Catalyzes the NADPH-dependent formation of L-aspartate-semialdehyde (L-ASA) by the reductive dephosphorylation of L-aspartyl-4-phosphate.</text>
</comment>
<dbReference type="InterPro" id="IPR036291">
    <property type="entry name" value="NAD(P)-bd_dom_sf"/>
</dbReference>
<evidence type="ECO:0000256" key="12">
    <source>
        <dbReference type="ARBA" id="ARBA00023154"/>
    </source>
</evidence>
<organism evidence="18 19">
    <name type="scientific">Amedibacterium intestinale</name>
    <dbReference type="NCBI Taxonomy" id="2583452"/>
    <lineage>
        <taxon>Bacteria</taxon>
        <taxon>Bacillati</taxon>
        <taxon>Bacillota</taxon>
        <taxon>Erysipelotrichia</taxon>
        <taxon>Erysipelotrichales</taxon>
        <taxon>Erysipelotrichaceae</taxon>
        <taxon>Amedibacterium</taxon>
    </lineage>
</organism>
<keyword evidence="13 15" id="KW-0486">Methionine biosynthesis</keyword>
<dbReference type="AlphaFoldDB" id="A0A6N4TNM1"/>